<dbReference type="Proteomes" id="UP000838412">
    <property type="component" value="Chromosome 9"/>
</dbReference>
<reference evidence="1" key="1">
    <citation type="submission" date="2022-01" db="EMBL/GenBank/DDBJ databases">
        <authorList>
            <person name="Braso-Vives M."/>
        </authorList>
    </citation>
    <scope>NUCLEOTIDE SEQUENCE</scope>
</reference>
<evidence type="ECO:0000313" key="1">
    <source>
        <dbReference type="EMBL" id="CAH1274603.1"/>
    </source>
</evidence>
<dbReference type="EMBL" id="OV696694">
    <property type="protein sequence ID" value="CAH1274603.1"/>
    <property type="molecule type" value="Genomic_DNA"/>
</dbReference>
<proteinExistence type="predicted"/>
<accession>A0A8K0EZC1</accession>
<gene>
    <name evidence="1" type="primary">Hypp5345</name>
    <name evidence="1" type="ORF">BLAG_LOCUS25569</name>
</gene>
<organism evidence="1 2">
    <name type="scientific">Branchiostoma lanceolatum</name>
    <name type="common">Common lancelet</name>
    <name type="synonym">Amphioxus lanceolatum</name>
    <dbReference type="NCBI Taxonomy" id="7740"/>
    <lineage>
        <taxon>Eukaryota</taxon>
        <taxon>Metazoa</taxon>
        <taxon>Chordata</taxon>
        <taxon>Cephalochordata</taxon>
        <taxon>Leptocardii</taxon>
        <taxon>Amphioxiformes</taxon>
        <taxon>Branchiostomatidae</taxon>
        <taxon>Branchiostoma</taxon>
    </lineage>
</organism>
<sequence>MCSVPVLTLLNVPLQHQVRLWVLGLQLQDHPSPQGALQVVCGHVNTAPSSTKHIMPPVRYVTCPETKDLCVGQVIMIL</sequence>
<dbReference type="AlphaFoldDB" id="A0A8K0EZC1"/>
<keyword evidence="2" id="KW-1185">Reference proteome</keyword>
<name>A0A8K0EZC1_BRALA</name>
<protein>
    <submittedName>
        <fullName evidence="1">Hypp5345 protein</fullName>
    </submittedName>
</protein>
<evidence type="ECO:0000313" key="2">
    <source>
        <dbReference type="Proteomes" id="UP000838412"/>
    </source>
</evidence>